<feature type="domain" description="Response regulatory" evidence="6">
    <location>
        <begin position="6"/>
        <end position="130"/>
    </location>
</feature>
<gene>
    <name evidence="3" type="primary">cheB</name>
    <name evidence="8" type="ORF">OMM_01244</name>
</gene>
<dbReference type="SUPFAM" id="SSF52172">
    <property type="entry name" value="CheY-like"/>
    <property type="match status" value="1"/>
</dbReference>
<dbReference type="GO" id="GO:0005737">
    <property type="term" value="C:cytoplasm"/>
    <property type="evidence" value="ECO:0007669"/>
    <property type="project" value="UniProtKB-SubCell"/>
</dbReference>
<feature type="modified residue" description="4-aspartylphosphate" evidence="3 5">
    <location>
        <position position="57"/>
    </location>
</feature>
<comment type="similarity">
    <text evidence="3">Belongs to the CheB family.</text>
</comment>
<keyword evidence="3 4" id="KW-0145">Chemotaxis</keyword>
<dbReference type="InterPro" id="IPR011006">
    <property type="entry name" value="CheY-like_superfamily"/>
</dbReference>
<dbReference type="NCBIfam" id="NF001965">
    <property type="entry name" value="PRK00742.1"/>
    <property type="match status" value="1"/>
</dbReference>
<evidence type="ECO:0000256" key="3">
    <source>
        <dbReference type="HAMAP-Rule" id="MF_00099"/>
    </source>
</evidence>
<dbReference type="SMART" id="SM00448">
    <property type="entry name" value="REC"/>
    <property type="match status" value="1"/>
</dbReference>
<evidence type="ECO:0000313" key="8">
    <source>
        <dbReference type="EMBL" id="ETR73050.1"/>
    </source>
</evidence>
<comment type="function">
    <text evidence="3">Involved in chemotaxis. Part of a chemotaxis signal transduction system that modulates chemotaxis in response to various stimuli. Catalyzes the demethylation of specific methylglutamate residues introduced into the chemoreceptors (methyl-accepting chemotaxis proteins or MCP) by CheR. Also mediates the irreversible deamidation of specific glutamine residues to glutamic acid.</text>
</comment>
<dbReference type="EMBL" id="ATBP01000092">
    <property type="protein sequence ID" value="ETR73050.1"/>
    <property type="molecule type" value="Genomic_DNA"/>
</dbReference>
<dbReference type="SUPFAM" id="SSF52738">
    <property type="entry name" value="Methylesterase CheB, C-terminal domain"/>
    <property type="match status" value="1"/>
</dbReference>
<dbReference type="Pfam" id="PF01339">
    <property type="entry name" value="CheB_methylest"/>
    <property type="match status" value="1"/>
</dbReference>
<keyword evidence="3" id="KW-0963">Cytoplasm</keyword>
<comment type="PTM">
    <text evidence="3">Phosphorylated by CheA. Phosphorylation of the N-terminal regulatory domain activates the methylesterase activity.</text>
</comment>
<dbReference type="InterPro" id="IPR008248">
    <property type="entry name" value="CheB-like"/>
</dbReference>
<dbReference type="HAMAP" id="MF_00099">
    <property type="entry name" value="CheB_chemtxs"/>
    <property type="match status" value="1"/>
</dbReference>
<dbReference type="Proteomes" id="UP000189670">
    <property type="component" value="Unassembled WGS sequence"/>
</dbReference>
<dbReference type="Gene3D" id="3.40.50.2300">
    <property type="match status" value="1"/>
</dbReference>
<dbReference type="GO" id="GO:0000156">
    <property type="term" value="F:phosphorelay response regulator activity"/>
    <property type="evidence" value="ECO:0007669"/>
    <property type="project" value="InterPro"/>
</dbReference>
<dbReference type="CDD" id="cd17541">
    <property type="entry name" value="REC_CheB-like"/>
    <property type="match status" value="1"/>
</dbReference>
<dbReference type="GO" id="GO:0050568">
    <property type="term" value="F:protein-glutamine glutaminase activity"/>
    <property type="evidence" value="ECO:0007669"/>
    <property type="project" value="UniProtKB-UniRule"/>
</dbReference>
<dbReference type="AlphaFoldDB" id="A0A1V1PE19"/>
<dbReference type="EC" id="3.1.1.61" evidence="3"/>
<dbReference type="PIRSF" id="PIRSF000876">
    <property type="entry name" value="RR_chemtxs_CheB"/>
    <property type="match status" value="1"/>
</dbReference>
<comment type="domain">
    <text evidence="3">Contains a C-terminal catalytic domain, and an N-terminal region which modulates catalytic activity.</text>
</comment>
<dbReference type="InterPro" id="IPR000673">
    <property type="entry name" value="Sig_transdc_resp-reg_Me-estase"/>
</dbReference>
<dbReference type="InterPro" id="IPR001789">
    <property type="entry name" value="Sig_transdc_resp-reg_receiver"/>
</dbReference>
<feature type="active site" evidence="3 4">
    <location>
        <position position="310"/>
    </location>
</feature>
<evidence type="ECO:0000256" key="2">
    <source>
        <dbReference type="ARBA" id="ARBA00048267"/>
    </source>
</evidence>
<dbReference type="Gene3D" id="3.40.50.180">
    <property type="entry name" value="Methylesterase CheB, C-terminal domain"/>
    <property type="match status" value="1"/>
</dbReference>
<sequence>MKNLTTILIVDDSLIFRKIVQKCLEGEDDIQVIGSVRNGVKAIAFIKQQRPDLITLDIEMPEMNGIQTLNAVQELNANNEALPPIGVIMLSAFTKKGADITIKALESGAFDFITKPEGNDQQKNYSTLRRQLLAKIRYFTSRRIASQNRQSIPLPKPKEVVPEKTEPNEPISLITQTRFKAILIGVSTGGPRALMTVIPDLCQRTNIPIMIVQHMPPKFTESLAESLNAKCRFQVVEAVDNQQVKHQHVYIAPGGKHMVVRKKGADAFIQVNDDSPVHGCRPSVDVLFHSAGPVFGKDAIAVILTGMGTDGTDGLSILKRRGVFVIAQDETSSVVWGMPGSAVRAGLVNDIQPLDKIPESIANVLKRV</sequence>
<keyword evidence="3 5" id="KW-0597">Phosphoprotein</keyword>
<organism evidence="8 9">
    <name type="scientific">Candidatus Magnetoglobus multicellularis str. Araruama</name>
    <dbReference type="NCBI Taxonomy" id="890399"/>
    <lineage>
        <taxon>Bacteria</taxon>
        <taxon>Pseudomonadati</taxon>
        <taxon>Thermodesulfobacteriota</taxon>
        <taxon>Desulfobacteria</taxon>
        <taxon>Desulfobacterales</taxon>
        <taxon>Desulfobacteraceae</taxon>
        <taxon>Candidatus Magnetoglobus</taxon>
    </lineage>
</organism>
<dbReference type="CDD" id="cd16432">
    <property type="entry name" value="CheB_Rec"/>
    <property type="match status" value="1"/>
</dbReference>
<evidence type="ECO:0000256" key="4">
    <source>
        <dbReference type="PROSITE-ProRule" id="PRU00050"/>
    </source>
</evidence>
<dbReference type="GO" id="GO:0008984">
    <property type="term" value="F:protein-glutamate methylesterase activity"/>
    <property type="evidence" value="ECO:0007669"/>
    <property type="project" value="UniProtKB-UniRule"/>
</dbReference>
<evidence type="ECO:0000256" key="5">
    <source>
        <dbReference type="PROSITE-ProRule" id="PRU00169"/>
    </source>
</evidence>
<comment type="catalytic activity">
    <reaction evidence="3">
        <text>L-glutaminyl-[protein] + H2O = L-glutamyl-[protein] + NH4(+)</text>
        <dbReference type="Rhea" id="RHEA:16441"/>
        <dbReference type="Rhea" id="RHEA-COMP:10207"/>
        <dbReference type="Rhea" id="RHEA-COMP:10208"/>
        <dbReference type="ChEBI" id="CHEBI:15377"/>
        <dbReference type="ChEBI" id="CHEBI:28938"/>
        <dbReference type="ChEBI" id="CHEBI:29973"/>
        <dbReference type="ChEBI" id="CHEBI:30011"/>
        <dbReference type="EC" id="3.5.1.44"/>
    </reaction>
</comment>
<evidence type="ECO:0000259" key="7">
    <source>
        <dbReference type="PROSITE" id="PS50122"/>
    </source>
</evidence>
<dbReference type="PROSITE" id="PS50122">
    <property type="entry name" value="CHEB"/>
    <property type="match status" value="1"/>
</dbReference>
<feature type="active site" evidence="3 4">
    <location>
        <position position="187"/>
    </location>
</feature>
<evidence type="ECO:0000256" key="1">
    <source>
        <dbReference type="ARBA" id="ARBA00022801"/>
    </source>
</evidence>
<dbReference type="PROSITE" id="PS50110">
    <property type="entry name" value="RESPONSE_REGULATORY"/>
    <property type="match status" value="1"/>
</dbReference>
<dbReference type="Pfam" id="PF00072">
    <property type="entry name" value="Response_reg"/>
    <property type="match status" value="1"/>
</dbReference>
<dbReference type="PANTHER" id="PTHR42872:SF3">
    <property type="entry name" value="PROTEIN-GLUTAMATE METHYLESTERASE_PROTEIN-GLUTAMINE GLUTAMINASE 1"/>
    <property type="match status" value="1"/>
</dbReference>
<dbReference type="InterPro" id="IPR035909">
    <property type="entry name" value="CheB_C"/>
</dbReference>
<comment type="subcellular location">
    <subcellularLocation>
        <location evidence="3">Cytoplasm</location>
    </subcellularLocation>
</comment>
<keyword evidence="1 3" id="KW-0378">Hydrolase</keyword>
<feature type="active site" evidence="3 4">
    <location>
        <position position="214"/>
    </location>
</feature>
<reference evidence="9" key="1">
    <citation type="submission" date="2012-11" db="EMBL/GenBank/DDBJ databases">
        <authorList>
            <person name="Lucero-Rivera Y.E."/>
            <person name="Tovar-Ramirez D."/>
        </authorList>
    </citation>
    <scope>NUCLEOTIDE SEQUENCE [LARGE SCALE GENOMIC DNA]</scope>
    <source>
        <strain evidence="9">Araruama</strain>
    </source>
</reference>
<proteinExistence type="inferred from homology"/>
<dbReference type="GO" id="GO:0006935">
    <property type="term" value="P:chemotaxis"/>
    <property type="evidence" value="ECO:0007669"/>
    <property type="project" value="UniProtKB-UniRule"/>
</dbReference>
<protein>
    <recommendedName>
        <fullName evidence="3">Protein-glutamate methylesterase/protein-glutamine glutaminase</fullName>
        <ecNumber evidence="3">3.1.1.61</ecNumber>
        <ecNumber evidence="3">3.5.1.44</ecNumber>
    </recommendedName>
</protein>
<name>A0A1V1PE19_9BACT</name>
<evidence type="ECO:0000313" key="9">
    <source>
        <dbReference type="Proteomes" id="UP000189670"/>
    </source>
</evidence>
<feature type="domain" description="CheB-type methylesterase" evidence="7">
    <location>
        <begin position="175"/>
        <end position="368"/>
    </location>
</feature>
<dbReference type="PANTHER" id="PTHR42872">
    <property type="entry name" value="PROTEIN-GLUTAMATE METHYLESTERASE/PROTEIN-GLUTAMINE GLUTAMINASE"/>
    <property type="match status" value="1"/>
</dbReference>
<evidence type="ECO:0000259" key="6">
    <source>
        <dbReference type="PROSITE" id="PS50110"/>
    </source>
</evidence>
<comment type="caution">
    <text evidence="8">The sequence shown here is derived from an EMBL/GenBank/DDBJ whole genome shotgun (WGS) entry which is preliminary data.</text>
</comment>
<accession>A0A1V1PE19</accession>
<comment type="catalytic activity">
    <reaction evidence="2 3">
        <text>[protein]-L-glutamate 5-O-methyl ester + H2O = L-glutamyl-[protein] + methanol + H(+)</text>
        <dbReference type="Rhea" id="RHEA:23236"/>
        <dbReference type="Rhea" id="RHEA-COMP:10208"/>
        <dbReference type="Rhea" id="RHEA-COMP:10311"/>
        <dbReference type="ChEBI" id="CHEBI:15377"/>
        <dbReference type="ChEBI" id="CHEBI:15378"/>
        <dbReference type="ChEBI" id="CHEBI:17790"/>
        <dbReference type="ChEBI" id="CHEBI:29973"/>
        <dbReference type="ChEBI" id="CHEBI:82795"/>
        <dbReference type="EC" id="3.1.1.61"/>
    </reaction>
</comment>
<dbReference type="EC" id="3.5.1.44" evidence="3"/>